<reference evidence="2 3" key="1">
    <citation type="journal article" date="2014" name="Agronomy (Basel)">
        <title>A Draft Genome Sequence for Ensete ventricosum, the Drought-Tolerant Tree Against Hunger.</title>
        <authorList>
            <person name="Harrison J."/>
            <person name="Moore K.A."/>
            <person name="Paszkiewicz K."/>
            <person name="Jones T."/>
            <person name="Grant M."/>
            <person name="Ambacheew D."/>
            <person name="Muzemil S."/>
            <person name="Studholme D.J."/>
        </authorList>
    </citation>
    <scope>NUCLEOTIDE SEQUENCE [LARGE SCALE GENOMIC DNA]</scope>
</reference>
<dbReference type="AlphaFoldDB" id="A0A426ZRP0"/>
<gene>
    <name evidence="2" type="ORF">B296_00017998</name>
</gene>
<comment type="caution">
    <text evidence="2">The sequence shown here is derived from an EMBL/GenBank/DDBJ whole genome shotgun (WGS) entry which is preliminary data.</text>
</comment>
<protein>
    <submittedName>
        <fullName evidence="2">Uncharacterized protein</fullName>
    </submittedName>
</protein>
<dbReference type="EMBL" id="AMZH03005335">
    <property type="protein sequence ID" value="RRT66692.1"/>
    <property type="molecule type" value="Genomic_DNA"/>
</dbReference>
<proteinExistence type="predicted"/>
<sequence length="156" mass="17923">MHRALKTLLFAKDSTTVEMLLTAEDATNALIREGHIARKRCFYPRRIDSREKEDERQRSGKKKREAQRREGEREEEEEEEVPPPLEGCARMRGGAAASRYGRVGMSRRNGGDGEELWPQVKRQQQKRAMARMRIGPLSSETASKEPFVTFIVNSSF</sequence>
<evidence type="ECO:0000256" key="1">
    <source>
        <dbReference type="SAM" id="MobiDB-lite"/>
    </source>
</evidence>
<evidence type="ECO:0000313" key="3">
    <source>
        <dbReference type="Proteomes" id="UP000287651"/>
    </source>
</evidence>
<feature type="compositionally biased region" description="Basic and acidic residues" evidence="1">
    <location>
        <begin position="46"/>
        <end position="58"/>
    </location>
</feature>
<organism evidence="2 3">
    <name type="scientific">Ensete ventricosum</name>
    <name type="common">Abyssinian banana</name>
    <name type="synonym">Musa ensete</name>
    <dbReference type="NCBI Taxonomy" id="4639"/>
    <lineage>
        <taxon>Eukaryota</taxon>
        <taxon>Viridiplantae</taxon>
        <taxon>Streptophyta</taxon>
        <taxon>Embryophyta</taxon>
        <taxon>Tracheophyta</taxon>
        <taxon>Spermatophyta</taxon>
        <taxon>Magnoliopsida</taxon>
        <taxon>Liliopsida</taxon>
        <taxon>Zingiberales</taxon>
        <taxon>Musaceae</taxon>
        <taxon>Ensete</taxon>
    </lineage>
</organism>
<name>A0A426ZRP0_ENSVE</name>
<feature type="region of interest" description="Disordered" evidence="1">
    <location>
        <begin position="46"/>
        <end position="130"/>
    </location>
</feature>
<evidence type="ECO:0000313" key="2">
    <source>
        <dbReference type="EMBL" id="RRT66692.1"/>
    </source>
</evidence>
<accession>A0A426ZRP0</accession>
<dbReference type="Proteomes" id="UP000287651">
    <property type="component" value="Unassembled WGS sequence"/>
</dbReference>